<keyword evidence="7 13" id="KW-0378">Hydrolase</keyword>
<dbReference type="NCBIfam" id="TIGR00228">
    <property type="entry name" value="ruvC"/>
    <property type="match status" value="1"/>
</dbReference>
<keyword evidence="2 13" id="KW-0963">Cytoplasm</keyword>
<dbReference type="GO" id="GO:0000287">
    <property type="term" value="F:magnesium ion binding"/>
    <property type="evidence" value="ECO:0007669"/>
    <property type="project" value="UniProtKB-UniRule"/>
</dbReference>
<comment type="subcellular location">
    <subcellularLocation>
        <location evidence="13">Cytoplasm</location>
    </subcellularLocation>
</comment>
<evidence type="ECO:0000256" key="10">
    <source>
        <dbReference type="ARBA" id="ARBA00023172"/>
    </source>
</evidence>
<protein>
    <recommendedName>
        <fullName evidence="13 14">Crossover junction endodeoxyribonuclease RuvC</fullName>
        <ecNumber evidence="13 14">3.1.21.10</ecNumber>
    </recommendedName>
    <alternativeName>
        <fullName evidence="13">Holliday junction nuclease RuvC</fullName>
    </alternativeName>
    <alternativeName>
        <fullName evidence="13">Holliday junction resolvase RuvC</fullName>
    </alternativeName>
</protein>
<dbReference type="GO" id="GO:0005737">
    <property type="term" value="C:cytoplasm"/>
    <property type="evidence" value="ECO:0007669"/>
    <property type="project" value="UniProtKB-SubCell"/>
</dbReference>
<dbReference type="SUPFAM" id="SSF53098">
    <property type="entry name" value="Ribonuclease H-like"/>
    <property type="match status" value="1"/>
</dbReference>
<dbReference type="Gene3D" id="3.30.420.10">
    <property type="entry name" value="Ribonuclease H-like superfamily/Ribonuclease H"/>
    <property type="match status" value="1"/>
</dbReference>
<dbReference type="HAMAP" id="MF_00034">
    <property type="entry name" value="RuvC"/>
    <property type="match status" value="1"/>
</dbReference>
<dbReference type="PRINTS" id="PR00696">
    <property type="entry name" value="RSOLVASERUVC"/>
</dbReference>
<comment type="catalytic activity">
    <reaction evidence="12 13">
        <text>Endonucleolytic cleavage at a junction such as a reciprocal single-stranded crossover between two homologous DNA duplexes (Holliday junction).</text>
        <dbReference type="EC" id="3.1.21.10"/>
    </reaction>
</comment>
<dbReference type="GO" id="GO:0048476">
    <property type="term" value="C:Holliday junction resolvase complex"/>
    <property type="evidence" value="ECO:0007669"/>
    <property type="project" value="UniProtKB-UniRule"/>
</dbReference>
<feature type="binding site" evidence="13">
    <location>
        <position position="141"/>
    </location>
    <ligand>
        <name>Mg(2+)</name>
        <dbReference type="ChEBI" id="CHEBI:18420"/>
        <label>1</label>
    </ligand>
</feature>
<dbReference type="GO" id="GO:0006281">
    <property type="term" value="P:DNA repair"/>
    <property type="evidence" value="ECO:0007669"/>
    <property type="project" value="UniProtKB-UniRule"/>
</dbReference>
<feature type="binding site" evidence="13">
    <location>
        <position position="7"/>
    </location>
    <ligand>
        <name>Mg(2+)</name>
        <dbReference type="ChEBI" id="CHEBI:18420"/>
        <label>1</label>
    </ligand>
</feature>
<evidence type="ECO:0000256" key="3">
    <source>
        <dbReference type="ARBA" id="ARBA00022722"/>
    </source>
</evidence>
<proteinExistence type="inferred from homology"/>
<keyword evidence="6 13" id="KW-0227">DNA damage</keyword>
<dbReference type="AlphaFoldDB" id="A0A2N2F4C6"/>
<dbReference type="PANTHER" id="PTHR30194:SF3">
    <property type="entry name" value="CROSSOVER JUNCTION ENDODEOXYRIBONUCLEASE RUVC"/>
    <property type="match status" value="1"/>
</dbReference>
<dbReference type="PANTHER" id="PTHR30194">
    <property type="entry name" value="CROSSOVER JUNCTION ENDODEOXYRIBONUCLEASE RUVC"/>
    <property type="match status" value="1"/>
</dbReference>
<dbReference type="Pfam" id="PF02075">
    <property type="entry name" value="RuvC"/>
    <property type="match status" value="1"/>
</dbReference>
<dbReference type="InterPro" id="IPR002176">
    <property type="entry name" value="X-over_junc_endoDNase_RuvC"/>
</dbReference>
<dbReference type="FunFam" id="3.30.420.10:FF:000002">
    <property type="entry name" value="Crossover junction endodeoxyribonuclease RuvC"/>
    <property type="match status" value="1"/>
</dbReference>
<name>A0A2N2F4C6_9BACT</name>
<keyword evidence="5 13" id="KW-0255">Endonuclease</keyword>
<evidence type="ECO:0000256" key="11">
    <source>
        <dbReference type="ARBA" id="ARBA00023204"/>
    </source>
</evidence>
<dbReference type="EMBL" id="PHAO01000001">
    <property type="protein sequence ID" value="PKN03006.1"/>
    <property type="molecule type" value="Genomic_DNA"/>
</dbReference>
<feature type="active site" evidence="13">
    <location>
        <position position="7"/>
    </location>
</feature>
<keyword evidence="9 13" id="KW-0238">DNA-binding</keyword>
<dbReference type="GO" id="GO:0008821">
    <property type="term" value="F:crossover junction DNA endonuclease activity"/>
    <property type="evidence" value="ECO:0007669"/>
    <property type="project" value="UniProtKB-UniRule"/>
</dbReference>
<dbReference type="NCBIfam" id="NF000711">
    <property type="entry name" value="PRK00039.2-1"/>
    <property type="match status" value="1"/>
</dbReference>
<evidence type="ECO:0000256" key="9">
    <source>
        <dbReference type="ARBA" id="ARBA00023125"/>
    </source>
</evidence>
<evidence type="ECO:0000256" key="6">
    <source>
        <dbReference type="ARBA" id="ARBA00022763"/>
    </source>
</evidence>
<evidence type="ECO:0000256" key="5">
    <source>
        <dbReference type="ARBA" id="ARBA00022759"/>
    </source>
</evidence>
<dbReference type="InterPro" id="IPR036397">
    <property type="entry name" value="RNaseH_sf"/>
</dbReference>
<feature type="active site" evidence="13">
    <location>
        <position position="141"/>
    </location>
</feature>
<feature type="binding site" evidence="13">
    <location>
        <position position="68"/>
    </location>
    <ligand>
        <name>Mg(2+)</name>
        <dbReference type="ChEBI" id="CHEBI:18420"/>
        <label>2</label>
    </ligand>
</feature>
<evidence type="ECO:0000313" key="15">
    <source>
        <dbReference type="EMBL" id="PKN03006.1"/>
    </source>
</evidence>
<dbReference type="PROSITE" id="PS01321">
    <property type="entry name" value="RUVC"/>
    <property type="match status" value="1"/>
</dbReference>
<evidence type="ECO:0000256" key="12">
    <source>
        <dbReference type="ARBA" id="ARBA00029354"/>
    </source>
</evidence>
<comment type="caution">
    <text evidence="15">The sequence shown here is derived from an EMBL/GenBank/DDBJ whole genome shotgun (WGS) entry which is preliminary data.</text>
</comment>
<evidence type="ECO:0000256" key="14">
    <source>
        <dbReference type="NCBIfam" id="TIGR00228"/>
    </source>
</evidence>
<evidence type="ECO:0000256" key="1">
    <source>
        <dbReference type="ARBA" id="ARBA00009518"/>
    </source>
</evidence>
<keyword evidence="11 13" id="KW-0234">DNA repair</keyword>
<keyword evidence="3 13" id="KW-0540">Nuclease</keyword>
<comment type="function">
    <text evidence="13">The RuvA-RuvB-RuvC complex processes Holliday junction (HJ) DNA during genetic recombination and DNA repair. Endonuclease that resolves HJ intermediates. Cleaves cruciform DNA by making single-stranded nicks across the HJ at symmetrical positions within the homologous arms, yielding a 5'-phosphate and a 3'-hydroxyl group; requires a central core of homology in the junction. The consensus cleavage sequence is 5'-(A/T)TT(C/G)-3'. Cleavage occurs on the 3'-side of the TT dinucleotide at the point of strand exchange. HJ branch migration catalyzed by RuvA-RuvB allows RuvC to scan DNA until it finds its consensus sequence, where it cleaves and resolves the cruciform DNA.</text>
</comment>
<evidence type="ECO:0000256" key="13">
    <source>
        <dbReference type="HAMAP-Rule" id="MF_00034"/>
    </source>
</evidence>
<dbReference type="GO" id="GO:0006310">
    <property type="term" value="P:DNA recombination"/>
    <property type="evidence" value="ECO:0007669"/>
    <property type="project" value="UniProtKB-UniRule"/>
</dbReference>
<keyword evidence="8 13" id="KW-0460">Magnesium</keyword>
<accession>A0A2N2F4C6</accession>
<evidence type="ECO:0000313" key="16">
    <source>
        <dbReference type="Proteomes" id="UP000233417"/>
    </source>
</evidence>
<evidence type="ECO:0000256" key="2">
    <source>
        <dbReference type="ARBA" id="ARBA00022490"/>
    </source>
</evidence>
<comment type="subunit">
    <text evidence="13">Homodimer which binds Holliday junction (HJ) DNA. The HJ becomes 2-fold symmetrical on binding to RuvC with unstacked arms; it has a different conformation from HJ DNA in complex with RuvA. In the full resolvosome a probable DNA-RuvA(4)-RuvB(12)-RuvC(2) complex forms which resolves the HJ.</text>
</comment>
<dbReference type="EC" id="3.1.21.10" evidence="13 14"/>
<evidence type="ECO:0000256" key="4">
    <source>
        <dbReference type="ARBA" id="ARBA00022723"/>
    </source>
</evidence>
<evidence type="ECO:0000256" key="8">
    <source>
        <dbReference type="ARBA" id="ARBA00022842"/>
    </source>
</evidence>
<gene>
    <name evidence="13" type="primary">ruvC</name>
    <name evidence="15" type="ORF">CVU76_03195</name>
</gene>
<organism evidence="15 16">
    <name type="scientific">Candidatus Dojkabacteria bacterium HGW-Dojkabacteria-1</name>
    <dbReference type="NCBI Taxonomy" id="2013761"/>
    <lineage>
        <taxon>Bacteria</taxon>
        <taxon>Candidatus Dojkabacteria</taxon>
    </lineage>
</organism>
<sequence>MRVLGIDPGLAITGWSIVDFDENGQPHAVDYGAILTEKGLSVSQRLEEIHTDMREILEKYNPDICGIETLLFYNNAKTAIVVGEARGVILLAIEESNLPIHEFTPLQVKSSISGYGKADKKQVQENVKMICRLEEIPKPDDVADAIAIAIACFDRQRMDNLVN</sequence>
<dbReference type="CDD" id="cd16962">
    <property type="entry name" value="RuvC"/>
    <property type="match status" value="1"/>
</dbReference>
<comment type="similarity">
    <text evidence="1 13">Belongs to the RuvC family.</text>
</comment>
<comment type="cofactor">
    <cofactor evidence="13">
        <name>Mg(2+)</name>
        <dbReference type="ChEBI" id="CHEBI:18420"/>
    </cofactor>
    <text evidence="13">Binds 2 Mg(2+) ion per subunit.</text>
</comment>
<keyword evidence="4 13" id="KW-0479">Metal-binding</keyword>
<reference evidence="15 16" key="1">
    <citation type="journal article" date="2017" name="ISME J.">
        <title>Potential for microbial H2 and metal transformations associated with novel bacteria and archaea in deep terrestrial subsurface sediments.</title>
        <authorList>
            <person name="Hernsdorf A.W."/>
            <person name="Amano Y."/>
            <person name="Miyakawa K."/>
            <person name="Ise K."/>
            <person name="Suzuki Y."/>
            <person name="Anantharaman K."/>
            <person name="Probst A."/>
            <person name="Burstein D."/>
            <person name="Thomas B.C."/>
            <person name="Banfield J.F."/>
        </authorList>
    </citation>
    <scope>NUCLEOTIDE SEQUENCE [LARGE SCALE GENOMIC DNA]</scope>
    <source>
        <strain evidence="15">HGW-Dojkabacteria-1</strain>
    </source>
</reference>
<dbReference type="InterPro" id="IPR020563">
    <property type="entry name" value="X-over_junc_endoDNase_Mg_BS"/>
</dbReference>
<dbReference type="InterPro" id="IPR012337">
    <property type="entry name" value="RNaseH-like_sf"/>
</dbReference>
<keyword evidence="10 13" id="KW-0233">DNA recombination</keyword>
<dbReference type="Proteomes" id="UP000233417">
    <property type="component" value="Unassembled WGS sequence"/>
</dbReference>
<dbReference type="GO" id="GO:0003677">
    <property type="term" value="F:DNA binding"/>
    <property type="evidence" value="ECO:0007669"/>
    <property type="project" value="UniProtKB-KW"/>
</dbReference>
<feature type="active site" evidence="13">
    <location>
        <position position="68"/>
    </location>
</feature>
<evidence type="ECO:0000256" key="7">
    <source>
        <dbReference type="ARBA" id="ARBA00022801"/>
    </source>
</evidence>